<evidence type="ECO:0008006" key="4">
    <source>
        <dbReference type="Google" id="ProtNLM"/>
    </source>
</evidence>
<evidence type="ECO:0000313" key="2">
    <source>
        <dbReference type="EMBL" id="RQD74830.1"/>
    </source>
</evidence>
<keyword evidence="1" id="KW-0472">Membrane</keyword>
<dbReference type="AlphaFoldDB" id="A0A424YCZ5"/>
<protein>
    <recommendedName>
        <fullName evidence="4">DUF5317 domain-containing protein</fullName>
    </recommendedName>
</protein>
<dbReference type="InterPro" id="IPR035168">
    <property type="entry name" value="DUF5317"/>
</dbReference>
<comment type="caution">
    <text evidence="2">The sequence shown here is derived from an EMBL/GenBank/DDBJ whole genome shotgun (WGS) entry which is preliminary data.</text>
</comment>
<dbReference type="Pfam" id="PF17248">
    <property type="entry name" value="DUF5317"/>
    <property type="match status" value="1"/>
</dbReference>
<reference evidence="2 3" key="1">
    <citation type="submission" date="2018-08" db="EMBL/GenBank/DDBJ databases">
        <title>The metabolism and importance of syntrophic acetate oxidation coupled to methane or sulfide production in haloalkaline environments.</title>
        <authorList>
            <person name="Timmers P.H.A."/>
            <person name="Vavourakis C.D."/>
            <person name="Sorokin D.Y."/>
            <person name="Sinninghe Damste J.S."/>
            <person name="Muyzer G."/>
            <person name="Stams A.J.M."/>
            <person name="Plugge C.M."/>
        </authorList>
    </citation>
    <scope>NUCLEOTIDE SEQUENCE [LARGE SCALE GENOMIC DNA]</scope>
    <source>
        <strain evidence="2">MSAO_Bac1</strain>
    </source>
</reference>
<proteinExistence type="predicted"/>
<organism evidence="2 3">
    <name type="scientific">Candidatus Syntrophonatronum acetioxidans</name>
    <dbReference type="NCBI Taxonomy" id="1795816"/>
    <lineage>
        <taxon>Bacteria</taxon>
        <taxon>Bacillati</taxon>
        <taxon>Bacillota</taxon>
        <taxon>Clostridia</taxon>
        <taxon>Eubacteriales</taxon>
        <taxon>Syntrophomonadaceae</taxon>
        <taxon>Candidatus Syntrophonatronum</taxon>
    </lineage>
</organism>
<feature type="transmembrane region" description="Helical" evidence="1">
    <location>
        <begin position="53"/>
        <end position="74"/>
    </location>
</feature>
<name>A0A424YCZ5_9FIRM</name>
<sequence>MLIEGVMLAAIIGWLRGGRLENILEVNLKGVSLIFFALFIRFFTAGMSKSIDFFMVYGGALQVLAYLLLFWAFWQNRDRREIWLVGAGSFFNFLVIAANGGKMPVCPQAVSQVGLSLTETGTHVLLNEATRLKILADIIALPPPYPLPMVISGGDVILVLGVILFVQRGMLGVRGAIRDVLRHR</sequence>
<evidence type="ECO:0000313" key="3">
    <source>
        <dbReference type="Proteomes" id="UP000285138"/>
    </source>
</evidence>
<dbReference type="Proteomes" id="UP000285138">
    <property type="component" value="Unassembled WGS sequence"/>
</dbReference>
<keyword evidence="1" id="KW-0812">Transmembrane</keyword>
<gene>
    <name evidence="2" type="ORF">D5R97_07160</name>
</gene>
<feature type="transmembrane region" description="Helical" evidence="1">
    <location>
        <begin position="145"/>
        <end position="166"/>
    </location>
</feature>
<feature type="transmembrane region" description="Helical" evidence="1">
    <location>
        <begin position="26"/>
        <end position="47"/>
    </location>
</feature>
<feature type="transmembrane region" description="Helical" evidence="1">
    <location>
        <begin position="81"/>
        <end position="98"/>
    </location>
</feature>
<dbReference type="EMBL" id="QZAA01000184">
    <property type="protein sequence ID" value="RQD74830.1"/>
    <property type="molecule type" value="Genomic_DNA"/>
</dbReference>
<keyword evidence="1" id="KW-1133">Transmembrane helix</keyword>
<accession>A0A424YCZ5</accession>
<evidence type="ECO:0000256" key="1">
    <source>
        <dbReference type="SAM" id="Phobius"/>
    </source>
</evidence>